<dbReference type="InterPro" id="IPR012349">
    <property type="entry name" value="Split_barrel_FMN-bd"/>
</dbReference>
<dbReference type="GO" id="GO:0006208">
    <property type="term" value="P:pyrimidine nucleobase catabolic process"/>
    <property type="evidence" value="ECO:0007669"/>
    <property type="project" value="TreeGrafter"/>
</dbReference>
<dbReference type="SUPFAM" id="SSF50475">
    <property type="entry name" value="FMN-binding split barrel"/>
    <property type="match status" value="1"/>
</dbReference>
<evidence type="ECO:0000313" key="3">
    <source>
        <dbReference type="EMBL" id="PXY25488.1"/>
    </source>
</evidence>
<dbReference type="EMBL" id="MASU01000012">
    <property type="protein sequence ID" value="PXY25488.1"/>
    <property type="molecule type" value="Genomic_DNA"/>
</dbReference>
<dbReference type="Proteomes" id="UP000247892">
    <property type="component" value="Unassembled WGS sequence"/>
</dbReference>
<dbReference type="InterPro" id="IPR002563">
    <property type="entry name" value="Flavin_Rdtase-like_dom"/>
</dbReference>
<dbReference type="Gene3D" id="2.30.110.10">
    <property type="entry name" value="Electron Transport, Fmn-binding Protein, Chain A"/>
    <property type="match status" value="1"/>
</dbReference>
<evidence type="ECO:0000256" key="1">
    <source>
        <dbReference type="ARBA" id="ARBA00023002"/>
    </source>
</evidence>
<dbReference type="GO" id="GO:0010181">
    <property type="term" value="F:FMN binding"/>
    <property type="evidence" value="ECO:0007669"/>
    <property type="project" value="InterPro"/>
</dbReference>
<dbReference type="Pfam" id="PF01613">
    <property type="entry name" value="Flavin_Reduct"/>
    <property type="match status" value="1"/>
</dbReference>
<dbReference type="RefSeq" id="WP_110341093.1">
    <property type="nucleotide sequence ID" value="NZ_JBHVKT010000006.1"/>
</dbReference>
<dbReference type="PANTHER" id="PTHR30466:SF1">
    <property type="entry name" value="FMN REDUCTASE (NADH) RUTF"/>
    <property type="match status" value="1"/>
</dbReference>
<protein>
    <submittedName>
        <fullName evidence="3">Flavin reductase</fullName>
    </submittedName>
</protein>
<feature type="domain" description="Flavin reductase like" evidence="2">
    <location>
        <begin position="17"/>
        <end position="160"/>
    </location>
</feature>
<keyword evidence="4" id="KW-1185">Reference proteome</keyword>
<reference evidence="3 4" key="1">
    <citation type="submission" date="2016-07" db="EMBL/GenBank/DDBJ databases">
        <title>Draft genome sequence of Prauserella sp. YIM 121212, isolated from alkaline soil.</title>
        <authorList>
            <person name="Ruckert C."/>
            <person name="Albersmeier A."/>
            <person name="Jiang C.-L."/>
            <person name="Jiang Y."/>
            <person name="Kalinowski J."/>
            <person name="Schneider O."/>
            <person name="Winkler A."/>
            <person name="Zotchev S.B."/>
        </authorList>
    </citation>
    <scope>NUCLEOTIDE SEQUENCE [LARGE SCALE GENOMIC DNA]</scope>
    <source>
        <strain evidence="3 4">YIM 121212</strain>
    </source>
</reference>
<dbReference type="InterPro" id="IPR050268">
    <property type="entry name" value="NADH-dep_flavin_reductase"/>
</dbReference>
<evidence type="ECO:0000259" key="2">
    <source>
        <dbReference type="SMART" id="SM00903"/>
    </source>
</evidence>
<dbReference type="OrthoDB" id="3677205at2"/>
<keyword evidence="1" id="KW-0560">Oxidoreductase</keyword>
<dbReference type="GO" id="GO:0042602">
    <property type="term" value="F:riboflavin reductase (NADPH) activity"/>
    <property type="evidence" value="ECO:0007669"/>
    <property type="project" value="TreeGrafter"/>
</dbReference>
<gene>
    <name evidence="3" type="ORF">BA062_25290</name>
</gene>
<dbReference type="SMART" id="SM00903">
    <property type="entry name" value="Flavin_Reduct"/>
    <property type="match status" value="1"/>
</dbReference>
<dbReference type="AlphaFoldDB" id="A0A318LIQ8"/>
<comment type="caution">
    <text evidence="3">The sequence shown here is derived from an EMBL/GenBank/DDBJ whole genome shotgun (WGS) entry which is preliminary data.</text>
</comment>
<evidence type="ECO:0000313" key="4">
    <source>
        <dbReference type="Proteomes" id="UP000247892"/>
    </source>
</evidence>
<accession>A0A318LIQ8</accession>
<sequence>MTAGVTQDLPARFREAMASFPSGVTIVTTTAEDGTPWGFTATAFCSVSADPPLVLVCLARTAQCHPPFERARSWAIHVIHPGHTELATRFATRGADKFGGGEFVTNPSGLPVLPGVPVLLECSEYARYDGGDHTILVGRVRDVELGAEPPALYFRRGFHSDWHERKAGR</sequence>
<name>A0A318LIQ8_9PSEU</name>
<proteinExistence type="predicted"/>
<organism evidence="3 4">
    <name type="scientific">Prauserella flavalba</name>
    <dbReference type="NCBI Taxonomy" id="1477506"/>
    <lineage>
        <taxon>Bacteria</taxon>
        <taxon>Bacillati</taxon>
        <taxon>Actinomycetota</taxon>
        <taxon>Actinomycetes</taxon>
        <taxon>Pseudonocardiales</taxon>
        <taxon>Pseudonocardiaceae</taxon>
        <taxon>Prauserella</taxon>
    </lineage>
</organism>
<dbReference type="PANTHER" id="PTHR30466">
    <property type="entry name" value="FLAVIN REDUCTASE"/>
    <property type="match status" value="1"/>
</dbReference>